<gene>
    <name evidence="2" type="ORF">EQF91_00450</name>
</gene>
<keyword evidence="1" id="KW-0472">Membrane</keyword>
<evidence type="ECO:0000313" key="3">
    <source>
        <dbReference type="Proteomes" id="UP000297454"/>
    </source>
</evidence>
<name>A0A4V3IYH3_9FIRM</name>
<proteinExistence type="predicted"/>
<comment type="caution">
    <text evidence="2">The sequence shown here is derived from an EMBL/GenBank/DDBJ whole genome shotgun (WGS) entry which is preliminary data.</text>
</comment>
<protein>
    <submittedName>
        <fullName evidence="2">Uncharacterized protein</fullName>
    </submittedName>
</protein>
<keyword evidence="1" id="KW-0812">Transmembrane</keyword>
<accession>A0A4V3IYH3</accession>
<dbReference type="RefSeq" id="WP_134744069.1">
    <property type="nucleotide sequence ID" value="NZ_CP119762.1"/>
</dbReference>
<organism evidence="2 3">
    <name type="scientific">Helcococcus ovis</name>
    <dbReference type="NCBI Taxonomy" id="72026"/>
    <lineage>
        <taxon>Bacteria</taxon>
        <taxon>Bacillati</taxon>
        <taxon>Bacillota</taxon>
        <taxon>Tissierellia</taxon>
        <taxon>Tissierellales</taxon>
        <taxon>Peptoniphilaceae</taxon>
        <taxon>Helcococcus</taxon>
    </lineage>
</organism>
<dbReference type="EMBL" id="SCFR01000001">
    <property type="protein sequence ID" value="TFF67701.1"/>
    <property type="molecule type" value="Genomic_DNA"/>
</dbReference>
<reference evidence="2 3" key="1">
    <citation type="submission" date="2019-01" db="EMBL/GenBank/DDBJ databases">
        <title>Draft Genome Sequences of Helcococcus ovis Strains Isolated from the Uterus and Vagina of Dairy Cows with Metritis.</title>
        <authorList>
            <person name="Cunha F."/>
            <person name="Jeon S.J."/>
            <person name="Kutzer P."/>
            <person name="Galvao K.N."/>
        </authorList>
    </citation>
    <scope>NUCLEOTIDE SEQUENCE [LARGE SCALE GENOMIC DNA]</scope>
    <source>
        <strain evidence="2 3">KG-37</strain>
    </source>
</reference>
<keyword evidence="3" id="KW-1185">Reference proteome</keyword>
<sequence>MHYSFLEVLNLTISAIVIVGIVLMSIMVSINIIGIIVNSFSNKAIEKNNEKIEKLHLNIKKEKTLNEIFEEDAKAKIAALVALAYASEDKPDRKFEIKSVKKYKG</sequence>
<evidence type="ECO:0000313" key="2">
    <source>
        <dbReference type="EMBL" id="TFF67701.1"/>
    </source>
</evidence>
<feature type="transmembrane region" description="Helical" evidence="1">
    <location>
        <begin position="12"/>
        <end position="37"/>
    </location>
</feature>
<evidence type="ECO:0000256" key="1">
    <source>
        <dbReference type="SAM" id="Phobius"/>
    </source>
</evidence>
<dbReference type="Proteomes" id="UP000297454">
    <property type="component" value="Unassembled WGS sequence"/>
</dbReference>
<keyword evidence="1" id="KW-1133">Transmembrane helix</keyword>
<dbReference type="AlphaFoldDB" id="A0A4V3IYH3"/>